<dbReference type="SUPFAM" id="SSF52768">
    <property type="entry name" value="Arginase/deacetylase"/>
    <property type="match status" value="1"/>
</dbReference>
<keyword evidence="1" id="KW-0479">Metal-binding</keyword>
<keyword evidence="3" id="KW-0464">Manganese</keyword>
<dbReference type="PANTHER" id="PTHR43782:SF3">
    <property type="entry name" value="ARGINASE"/>
    <property type="match status" value="1"/>
</dbReference>
<keyword evidence="2" id="KW-0378">Hydrolase</keyword>
<dbReference type="InParanoid" id="A0A4V2Z3Z7"/>
<proteinExistence type="inferred from homology"/>
<dbReference type="Pfam" id="PF00491">
    <property type="entry name" value="Arginase"/>
    <property type="match status" value="1"/>
</dbReference>
<dbReference type="InterPro" id="IPR006035">
    <property type="entry name" value="Ureohydrolase"/>
</dbReference>
<dbReference type="PANTHER" id="PTHR43782">
    <property type="entry name" value="ARGINASE"/>
    <property type="match status" value="1"/>
</dbReference>
<protein>
    <submittedName>
        <fullName evidence="5">Arginase family protein</fullName>
    </submittedName>
</protein>
<dbReference type="GO" id="GO:0005829">
    <property type="term" value="C:cytosol"/>
    <property type="evidence" value="ECO:0007669"/>
    <property type="project" value="TreeGrafter"/>
</dbReference>
<dbReference type="GO" id="GO:0004053">
    <property type="term" value="F:arginase activity"/>
    <property type="evidence" value="ECO:0007669"/>
    <property type="project" value="TreeGrafter"/>
</dbReference>
<dbReference type="PROSITE" id="PS51409">
    <property type="entry name" value="ARGINASE_2"/>
    <property type="match status" value="1"/>
</dbReference>
<evidence type="ECO:0000313" key="6">
    <source>
        <dbReference type="Proteomes" id="UP000294739"/>
    </source>
</evidence>
<dbReference type="Proteomes" id="UP000294739">
    <property type="component" value="Unassembled WGS sequence"/>
</dbReference>
<dbReference type="GO" id="GO:0030145">
    <property type="term" value="F:manganese ion binding"/>
    <property type="evidence" value="ECO:0007669"/>
    <property type="project" value="TreeGrafter"/>
</dbReference>
<dbReference type="AlphaFoldDB" id="A0A4V2Z3Z7"/>
<dbReference type="PRINTS" id="PR00116">
    <property type="entry name" value="ARGINASE"/>
</dbReference>
<keyword evidence="6" id="KW-1185">Reference proteome</keyword>
<dbReference type="Gene3D" id="3.40.800.10">
    <property type="entry name" value="Ureohydrolase domain"/>
    <property type="match status" value="1"/>
</dbReference>
<accession>A0A4V2Z3Z7</accession>
<dbReference type="InterPro" id="IPR023696">
    <property type="entry name" value="Ureohydrolase_dom_sf"/>
</dbReference>
<evidence type="ECO:0000256" key="3">
    <source>
        <dbReference type="ARBA" id="ARBA00023211"/>
    </source>
</evidence>
<organism evidence="5 6">
    <name type="scientific">Jiangella asiatica</name>
    <dbReference type="NCBI Taxonomy" id="2530372"/>
    <lineage>
        <taxon>Bacteria</taxon>
        <taxon>Bacillati</taxon>
        <taxon>Actinomycetota</taxon>
        <taxon>Actinomycetes</taxon>
        <taxon>Jiangellales</taxon>
        <taxon>Jiangellaceae</taxon>
        <taxon>Jiangella</taxon>
    </lineage>
</organism>
<dbReference type="EMBL" id="SMKZ01000003">
    <property type="protein sequence ID" value="TDE14268.1"/>
    <property type="molecule type" value="Genomic_DNA"/>
</dbReference>
<evidence type="ECO:0000256" key="2">
    <source>
        <dbReference type="ARBA" id="ARBA00022801"/>
    </source>
</evidence>
<name>A0A4V2Z3Z7_9ACTN</name>
<evidence type="ECO:0000256" key="4">
    <source>
        <dbReference type="PROSITE-ProRule" id="PRU00742"/>
    </source>
</evidence>
<comment type="similarity">
    <text evidence="4">Belongs to the arginase family.</text>
</comment>
<sequence>MLYLGTGLRSKRGPQITCRRGRRVGSPVLAGALRPADPLRALRVRARGAPVTASLAVLGVPSGAGACGVGQHQTPAAIRAAGLIDSLSDVGYDVSDLGDSPVVPWRPDRSRPQAQNLEAVVRVVRTTATRVADALHEPGRTVLVLGGDCTVGIGTIAGIQHVLGDIAVAYFDLHSDLNTPATGTDGALDWMALAHMLAIHGTEPALAAAAGHAPLLVPSQILLFAHSMRHATRFERAEIERLGLARTAVEDVRGDPTGTARRALRFLTDRSERYAIHLDVDVVDFTDAPLSEHPSRNTGLKLDEMLAALKILASGPGLAAITLAELNPHNAAADQGLLERFATSFAEAIS</sequence>
<evidence type="ECO:0000256" key="1">
    <source>
        <dbReference type="ARBA" id="ARBA00022723"/>
    </source>
</evidence>
<reference evidence="5 6" key="1">
    <citation type="submission" date="2019-03" db="EMBL/GenBank/DDBJ databases">
        <title>Draft genome sequences of novel Actinobacteria.</title>
        <authorList>
            <person name="Sahin N."/>
            <person name="Ay H."/>
            <person name="Saygin H."/>
        </authorList>
    </citation>
    <scope>NUCLEOTIDE SEQUENCE [LARGE SCALE GENOMIC DNA]</scope>
    <source>
        <strain evidence="5 6">5K138</strain>
    </source>
</reference>
<dbReference type="OrthoDB" id="7331788at2"/>
<comment type="caution">
    <text evidence="5">The sequence shown here is derived from an EMBL/GenBank/DDBJ whole genome shotgun (WGS) entry which is preliminary data.</text>
</comment>
<evidence type="ECO:0000313" key="5">
    <source>
        <dbReference type="EMBL" id="TDE14268.1"/>
    </source>
</evidence>
<gene>
    <name evidence="5" type="ORF">E1269_03690</name>
</gene>